<comment type="caution">
    <text evidence="1">The sequence shown here is derived from an EMBL/GenBank/DDBJ whole genome shotgun (WGS) entry which is preliminary data.</text>
</comment>
<dbReference type="EMBL" id="JANYMP010000003">
    <property type="protein sequence ID" value="MCS7476981.1"/>
    <property type="molecule type" value="Genomic_DNA"/>
</dbReference>
<keyword evidence="2" id="KW-1185">Reference proteome</keyword>
<dbReference type="Proteomes" id="UP001141259">
    <property type="component" value="Unassembled WGS sequence"/>
</dbReference>
<dbReference type="AlphaFoldDB" id="A0A9X2VI36"/>
<dbReference type="GO" id="GO:0005524">
    <property type="term" value="F:ATP binding"/>
    <property type="evidence" value="ECO:0007669"/>
    <property type="project" value="UniProtKB-KW"/>
</dbReference>
<gene>
    <name evidence="1" type="ORF">NZH93_08960</name>
</gene>
<dbReference type="InterPro" id="IPR027417">
    <property type="entry name" value="P-loop_NTPase"/>
</dbReference>
<dbReference type="SUPFAM" id="SSF52540">
    <property type="entry name" value="P-loop containing nucleoside triphosphate hydrolases"/>
    <property type="match status" value="1"/>
</dbReference>
<sequence length="186" mass="20878">MARLIHLNGPPGIGKSTLSAFYIDRHPDTLHLDIDGLHRLVGGWQDEETDTWPVVWSLARAMAATHLGNGHDVVLPQFFARVEDITSFEEFVRSHGADFREVVLLDDREAAVERFNHRARDSDDPWIRHHHRLIELGGGPVVLGTMYDDLLEVLRLRPNAVVVPSVAGAVEETYGLLVDALRDPVR</sequence>
<dbReference type="RefSeq" id="WP_259622494.1">
    <property type="nucleotide sequence ID" value="NZ_JANYMP010000003.1"/>
</dbReference>
<evidence type="ECO:0000313" key="1">
    <source>
        <dbReference type="EMBL" id="MCS7476981.1"/>
    </source>
</evidence>
<proteinExistence type="predicted"/>
<protein>
    <submittedName>
        <fullName evidence="1">ATP-binding protein</fullName>
    </submittedName>
</protein>
<reference evidence="1" key="1">
    <citation type="submission" date="2022-08" db="EMBL/GenBank/DDBJ databases">
        <authorList>
            <person name="Tistechok S."/>
            <person name="Samborskyy M."/>
            <person name="Roman I."/>
        </authorList>
    </citation>
    <scope>NUCLEOTIDE SEQUENCE</scope>
    <source>
        <strain evidence="1">DSM 103496</strain>
    </source>
</reference>
<evidence type="ECO:0000313" key="2">
    <source>
        <dbReference type="Proteomes" id="UP001141259"/>
    </source>
</evidence>
<accession>A0A9X2VI36</accession>
<keyword evidence="1" id="KW-0067">ATP-binding</keyword>
<dbReference type="Gene3D" id="3.40.50.300">
    <property type="entry name" value="P-loop containing nucleotide triphosphate hydrolases"/>
    <property type="match status" value="1"/>
</dbReference>
<dbReference type="Pfam" id="PF13671">
    <property type="entry name" value="AAA_33"/>
    <property type="match status" value="1"/>
</dbReference>
<keyword evidence="1" id="KW-0547">Nucleotide-binding</keyword>
<name>A0A9X2VI36_9PSEU</name>
<organism evidence="1 2">
    <name type="scientific">Umezawaea endophytica</name>
    <dbReference type="NCBI Taxonomy" id="1654476"/>
    <lineage>
        <taxon>Bacteria</taxon>
        <taxon>Bacillati</taxon>
        <taxon>Actinomycetota</taxon>
        <taxon>Actinomycetes</taxon>
        <taxon>Pseudonocardiales</taxon>
        <taxon>Pseudonocardiaceae</taxon>
        <taxon>Umezawaea</taxon>
    </lineage>
</organism>